<sequence>MITKSRLKVRSSRALKHQIAMAGLTTKELAESVDITASYASTIINGKANPAPTTALKIAVKLSERLNKNMGVNDIFFDVTVKKNTTLNSIEIEEVS</sequence>
<keyword evidence="3" id="KW-1185">Reference proteome</keyword>
<dbReference type="Gene3D" id="1.10.260.40">
    <property type="entry name" value="lambda repressor-like DNA-binding domains"/>
    <property type="match status" value="1"/>
</dbReference>
<dbReference type="RefSeq" id="WP_125642678.1">
    <property type="nucleotide sequence ID" value="NZ_JBHSSJ010000012.1"/>
</dbReference>
<dbReference type="Pfam" id="PF01381">
    <property type="entry name" value="HTH_3"/>
    <property type="match status" value="1"/>
</dbReference>
<dbReference type="EMBL" id="JBHSSJ010000012">
    <property type="protein sequence ID" value="MFC6275644.1"/>
    <property type="molecule type" value="Genomic_DNA"/>
</dbReference>
<dbReference type="InterPro" id="IPR010982">
    <property type="entry name" value="Lambda_DNA-bd_dom_sf"/>
</dbReference>
<gene>
    <name evidence="2" type="ORF">ACFQET_08985</name>
</gene>
<dbReference type="PROSITE" id="PS50943">
    <property type="entry name" value="HTH_CROC1"/>
    <property type="match status" value="1"/>
</dbReference>
<dbReference type="SUPFAM" id="SSF47413">
    <property type="entry name" value="lambda repressor-like DNA-binding domains"/>
    <property type="match status" value="1"/>
</dbReference>
<evidence type="ECO:0000259" key="1">
    <source>
        <dbReference type="PROSITE" id="PS50943"/>
    </source>
</evidence>
<proteinExistence type="predicted"/>
<reference evidence="3" key="1">
    <citation type="journal article" date="2019" name="Int. J. Syst. Evol. Microbiol.">
        <title>The Global Catalogue of Microorganisms (GCM) 10K type strain sequencing project: providing services to taxonomists for standard genome sequencing and annotation.</title>
        <authorList>
            <consortium name="The Broad Institute Genomics Platform"/>
            <consortium name="The Broad Institute Genome Sequencing Center for Infectious Disease"/>
            <person name="Wu L."/>
            <person name="Ma J."/>
        </authorList>
    </citation>
    <scope>NUCLEOTIDE SEQUENCE [LARGE SCALE GENOMIC DNA]</scope>
    <source>
        <strain evidence="3">CCM 8907</strain>
    </source>
</reference>
<feature type="domain" description="HTH cro/C1-type" evidence="1">
    <location>
        <begin position="15"/>
        <end position="69"/>
    </location>
</feature>
<comment type="caution">
    <text evidence="2">The sequence shown here is derived from an EMBL/GenBank/DDBJ whole genome shotgun (WGS) entry which is preliminary data.</text>
</comment>
<organism evidence="2 3">
    <name type="scientific">Levilactobacillus tangyuanensis</name>
    <dbReference type="NCBI Taxonomy" id="2486021"/>
    <lineage>
        <taxon>Bacteria</taxon>
        <taxon>Bacillati</taxon>
        <taxon>Bacillota</taxon>
        <taxon>Bacilli</taxon>
        <taxon>Lactobacillales</taxon>
        <taxon>Lactobacillaceae</taxon>
        <taxon>Levilactobacillus</taxon>
    </lineage>
</organism>
<evidence type="ECO:0000313" key="3">
    <source>
        <dbReference type="Proteomes" id="UP001596191"/>
    </source>
</evidence>
<dbReference type="CDD" id="cd00093">
    <property type="entry name" value="HTH_XRE"/>
    <property type="match status" value="1"/>
</dbReference>
<evidence type="ECO:0000313" key="2">
    <source>
        <dbReference type="EMBL" id="MFC6275644.1"/>
    </source>
</evidence>
<dbReference type="InterPro" id="IPR001387">
    <property type="entry name" value="Cro/C1-type_HTH"/>
</dbReference>
<protein>
    <submittedName>
        <fullName evidence="2">Helix-turn-helix transcriptional regulator</fullName>
    </submittedName>
</protein>
<accession>A0ABW1TRM9</accession>
<dbReference type="Proteomes" id="UP001596191">
    <property type="component" value="Unassembled WGS sequence"/>
</dbReference>
<dbReference type="SMART" id="SM00530">
    <property type="entry name" value="HTH_XRE"/>
    <property type="match status" value="1"/>
</dbReference>
<name>A0ABW1TRM9_9LACO</name>